<keyword evidence="2" id="KW-1185">Reference proteome</keyword>
<evidence type="ECO:0000313" key="2">
    <source>
        <dbReference type="Proteomes" id="UP001159363"/>
    </source>
</evidence>
<name>A0ABQ9HHH8_9NEOP</name>
<proteinExistence type="predicted"/>
<reference evidence="1 2" key="1">
    <citation type="submission" date="2023-02" db="EMBL/GenBank/DDBJ databases">
        <title>LHISI_Scaffold_Assembly.</title>
        <authorList>
            <person name="Stuart O.P."/>
            <person name="Cleave R."/>
            <person name="Magrath M.J.L."/>
            <person name="Mikheyev A.S."/>
        </authorList>
    </citation>
    <scope>NUCLEOTIDE SEQUENCE [LARGE SCALE GENOMIC DNA]</scope>
    <source>
        <strain evidence="1">Daus_M_001</strain>
        <tissue evidence="1">Leg muscle</tissue>
    </source>
</reference>
<evidence type="ECO:0000313" key="1">
    <source>
        <dbReference type="EMBL" id="KAJ8883787.1"/>
    </source>
</evidence>
<dbReference type="Proteomes" id="UP001159363">
    <property type="component" value="Chromosome 4"/>
</dbReference>
<protein>
    <submittedName>
        <fullName evidence="1">Uncharacterized protein</fullName>
    </submittedName>
</protein>
<dbReference type="EMBL" id="JARBHB010000005">
    <property type="protein sequence ID" value="KAJ8883787.1"/>
    <property type="molecule type" value="Genomic_DNA"/>
</dbReference>
<comment type="caution">
    <text evidence="1">The sequence shown here is derived from an EMBL/GenBank/DDBJ whole genome shotgun (WGS) entry which is preliminary data.</text>
</comment>
<gene>
    <name evidence="1" type="ORF">PR048_015641</name>
</gene>
<accession>A0ABQ9HHH8</accession>
<organism evidence="1 2">
    <name type="scientific">Dryococelus australis</name>
    <dbReference type="NCBI Taxonomy" id="614101"/>
    <lineage>
        <taxon>Eukaryota</taxon>
        <taxon>Metazoa</taxon>
        <taxon>Ecdysozoa</taxon>
        <taxon>Arthropoda</taxon>
        <taxon>Hexapoda</taxon>
        <taxon>Insecta</taxon>
        <taxon>Pterygota</taxon>
        <taxon>Neoptera</taxon>
        <taxon>Polyneoptera</taxon>
        <taxon>Phasmatodea</taxon>
        <taxon>Verophasmatodea</taxon>
        <taxon>Anareolatae</taxon>
        <taxon>Phasmatidae</taxon>
        <taxon>Eurycanthinae</taxon>
        <taxon>Dryococelus</taxon>
    </lineage>
</organism>
<sequence>MLKMQSRILSKLYVRRQLLSLKCKIGTDLEERYQQFDRLIWDLEEMGSKMDESDKVCHI</sequence>